<protein>
    <submittedName>
        <fullName evidence="5">Shisa homolog 5</fullName>
    </submittedName>
</protein>
<evidence type="ECO:0000256" key="3">
    <source>
        <dbReference type="SAM" id="SignalP"/>
    </source>
</evidence>
<dbReference type="EMBL" id="HAEB01011171">
    <property type="protein sequence ID" value="SBQ57698.1"/>
    <property type="molecule type" value="Transcribed_RNA"/>
</dbReference>
<keyword evidence="2" id="KW-0812">Transmembrane</keyword>
<evidence type="ECO:0000313" key="5">
    <source>
        <dbReference type="EMBL" id="SBQ57698.1"/>
    </source>
</evidence>
<feature type="chain" id="PRO_5008369860" evidence="3">
    <location>
        <begin position="24"/>
        <end position="265"/>
    </location>
</feature>
<dbReference type="Pfam" id="PF13908">
    <property type="entry name" value="Shisa_N"/>
    <property type="match status" value="1"/>
</dbReference>
<dbReference type="AlphaFoldDB" id="A0A1A8FFV6"/>
<keyword evidence="2" id="KW-1133">Transmembrane helix</keyword>
<dbReference type="InterPro" id="IPR053891">
    <property type="entry name" value="Shisa_N"/>
</dbReference>
<feature type="signal peptide" evidence="3">
    <location>
        <begin position="1"/>
        <end position="23"/>
    </location>
</feature>
<proteinExistence type="predicted"/>
<feature type="compositionally biased region" description="Pro residues" evidence="1">
    <location>
        <begin position="230"/>
        <end position="242"/>
    </location>
</feature>
<reference evidence="5" key="1">
    <citation type="submission" date="2016-05" db="EMBL/GenBank/DDBJ databases">
        <authorList>
            <person name="Lavstsen T."/>
            <person name="Jespersen J.S."/>
        </authorList>
    </citation>
    <scope>NUCLEOTIDE SEQUENCE</scope>
    <source>
        <tissue evidence="5">Brain</tissue>
    </source>
</reference>
<reference evidence="5" key="2">
    <citation type="submission" date="2016-06" db="EMBL/GenBank/DDBJ databases">
        <title>The genome of a short-lived fish provides insights into sex chromosome evolution and the genetic control of aging.</title>
        <authorList>
            <person name="Reichwald K."/>
            <person name="Felder M."/>
            <person name="Petzold A."/>
            <person name="Koch P."/>
            <person name="Groth M."/>
            <person name="Platzer M."/>
        </authorList>
    </citation>
    <scope>NUCLEOTIDE SEQUENCE</scope>
    <source>
        <tissue evidence="5">Brain</tissue>
    </source>
</reference>
<evidence type="ECO:0000259" key="4">
    <source>
        <dbReference type="Pfam" id="PF13908"/>
    </source>
</evidence>
<evidence type="ECO:0000256" key="2">
    <source>
        <dbReference type="SAM" id="Phobius"/>
    </source>
</evidence>
<sequence length="265" mass="29310">MARGLPFVVLVVLCVTFATCVFAWDNDCRDYTDSYNIYHEYQRCYTYQFCCGSCLNRECCPVPFRRLSDDYQAKCSNNGKPLPPDNNGKSLTTTSLIPVVISSVIVFLAILILICCCGCPCCCLYSLCRKPRPVVATTHTTVVTSIPQQYPQQPTAVASPHQPYQATQYHPYQPMPVQPGYGTQGMPTLPHMGQQFPPPPTYQEATGPAYPPQPMPYSQAAYDPGQPAYPLQPPVQPQPNVPPAQMDYLAQPAYNPDFVAPPKTG</sequence>
<organism evidence="5">
    <name type="scientific">Nothobranchius korthausae</name>
    <dbReference type="NCBI Taxonomy" id="1143690"/>
    <lineage>
        <taxon>Eukaryota</taxon>
        <taxon>Metazoa</taxon>
        <taxon>Chordata</taxon>
        <taxon>Craniata</taxon>
        <taxon>Vertebrata</taxon>
        <taxon>Euteleostomi</taxon>
        <taxon>Actinopterygii</taxon>
        <taxon>Neopterygii</taxon>
        <taxon>Teleostei</taxon>
        <taxon>Neoteleostei</taxon>
        <taxon>Acanthomorphata</taxon>
        <taxon>Ovalentaria</taxon>
        <taxon>Atherinomorphae</taxon>
        <taxon>Cyprinodontiformes</taxon>
        <taxon>Nothobranchiidae</taxon>
        <taxon>Nothobranchius</taxon>
    </lineage>
</organism>
<name>A0A1A8FFV6_9TELE</name>
<accession>A0A1A8FFV6</accession>
<feature type="region of interest" description="Disordered" evidence="1">
    <location>
        <begin position="196"/>
        <end position="247"/>
    </location>
</feature>
<evidence type="ECO:0000256" key="1">
    <source>
        <dbReference type="SAM" id="MobiDB-lite"/>
    </source>
</evidence>
<feature type="domain" description="Shisa N-terminal" evidence="4">
    <location>
        <begin position="26"/>
        <end position="77"/>
    </location>
</feature>
<keyword evidence="2" id="KW-0472">Membrane</keyword>
<feature type="transmembrane region" description="Helical" evidence="2">
    <location>
        <begin position="96"/>
        <end position="125"/>
    </location>
</feature>
<keyword evidence="3" id="KW-0732">Signal</keyword>
<gene>
    <name evidence="5" type="primary">SHISA5</name>
</gene>